<evidence type="ECO:0000313" key="4">
    <source>
        <dbReference type="Proteomes" id="UP000310158"/>
    </source>
</evidence>
<dbReference type="Gene3D" id="1.20.1280.50">
    <property type="match status" value="1"/>
</dbReference>
<evidence type="ECO:0000259" key="2">
    <source>
        <dbReference type="SMART" id="SM00256"/>
    </source>
</evidence>
<protein>
    <recommendedName>
        <fullName evidence="2">F-box domain-containing protein</fullName>
    </recommendedName>
</protein>
<sequence length="383" mass="43781">MLITHPRPSSDYLMRGSWASCKQNMLFRLPNDILVDHVFTKLAVRDIVRLRQVCKALYQLTHQPAIWKRILKHFQHPLPPIPPSLRYSYPSLSGLETERLIVRALSLEANWRSPKPQVYSVMALQAYYEVISMKFLPGGQHMIASVRDGDPNAYSLLLFTMEHRVKLAWPIAKIRTESKAYTLEAKYMKHGGELGIMIGYVRREPKHSADRAARINVSEYSEDYDVDFPVAIRYESVALHVNLHAVETMEDPRFPPGTVEYFANVRDHPPPFKRVSVVRSHNPIDHLDFEEIDGVSYLFLAKRNNEIIMKNLETNSVSRIVCLNPANPLELVDNETVQNLPIGFDENDFQGRDPRYPSVANGTDFAERADLAPPFAPPNAARP</sequence>
<evidence type="ECO:0000256" key="1">
    <source>
        <dbReference type="SAM" id="MobiDB-lite"/>
    </source>
</evidence>
<dbReference type="EMBL" id="SGPL01000513">
    <property type="protein sequence ID" value="THH11448.1"/>
    <property type="molecule type" value="Genomic_DNA"/>
</dbReference>
<feature type="domain" description="F-box" evidence="2">
    <location>
        <begin position="29"/>
        <end position="70"/>
    </location>
</feature>
<dbReference type="AlphaFoldDB" id="A0A4S4LJ86"/>
<dbReference type="Pfam" id="PF12937">
    <property type="entry name" value="F-box-like"/>
    <property type="match status" value="1"/>
</dbReference>
<reference evidence="3 4" key="1">
    <citation type="submission" date="2019-02" db="EMBL/GenBank/DDBJ databases">
        <title>Genome sequencing of the rare red list fungi Bondarzewia mesenterica.</title>
        <authorList>
            <person name="Buettner E."/>
            <person name="Kellner H."/>
        </authorList>
    </citation>
    <scope>NUCLEOTIDE SEQUENCE [LARGE SCALE GENOMIC DNA]</scope>
    <source>
        <strain evidence="3 4">DSM 108281</strain>
    </source>
</reference>
<dbReference type="Proteomes" id="UP000310158">
    <property type="component" value="Unassembled WGS sequence"/>
</dbReference>
<dbReference type="SUPFAM" id="SSF81383">
    <property type="entry name" value="F-box domain"/>
    <property type="match status" value="1"/>
</dbReference>
<dbReference type="InterPro" id="IPR036047">
    <property type="entry name" value="F-box-like_dom_sf"/>
</dbReference>
<comment type="caution">
    <text evidence="3">The sequence shown here is derived from an EMBL/GenBank/DDBJ whole genome shotgun (WGS) entry which is preliminary data.</text>
</comment>
<organism evidence="3 4">
    <name type="scientific">Bondarzewia mesenterica</name>
    <dbReference type="NCBI Taxonomy" id="1095465"/>
    <lineage>
        <taxon>Eukaryota</taxon>
        <taxon>Fungi</taxon>
        <taxon>Dikarya</taxon>
        <taxon>Basidiomycota</taxon>
        <taxon>Agaricomycotina</taxon>
        <taxon>Agaricomycetes</taxon>
        <taxon>Russulales</taxon>
        <taxon>Bondarzewiaceae</taxon>
        <taxon>Bondarzewia</taxon>
    </lineage>
</organism>
<name>A0A4S4LJ86_9AGAM</name>
<dbReference type="OrthoDB" id="3219396at2759"/>
<feature type="region of interest" description="Disordered" evidence="1">
    <location>
        <begin position="346"/>
        <end position="383"/>
    </location>
</feature>
<dbReference type="InterPro" id="IPR001810">
    <property type="entry name" value="F-box_dom"/>
</dbReference>
<feature type="non-terminal residue" evidence="3">
    <location>
        <position position="383"/>
    </location>
</feature>
<keyword evidence="4" id="KW-1185">Reference proteome</keyword>
<accession>A0A4S4LJ86</accession>
<proteinExistence type="predicted"/>
<gene>
    <name evidence="3" type="ORF">EW146_g8039</name>
</gene>
<evidence type="ECO:0000313" key="3">
    <source>
        <dbReference type="EMBL" id="THH11448.1"/>
    </source>
</evidence>
<dbReference type="SMART" id="SM00256">
    <property type="entry name" value="FBOX"/>
    <property type="match status" value="1"/>
</dbReference>